<dbReference type="STRING" id="3641.A0A061F9J9"/>
<proteinExistence type="predicted"/>
<dbReference type="PANTHER" id="PTHR15439:SF0">
    <property type="entry name" value="CELL DIVISION CYCLE AND APOPTOSIS REGULATOR PROTEIN 1-RELATED"/>
    <property type="match status" value="1"/>
</dbReference>
<dbReference type="CDD" id="cd16620">
    <property type="entry name" value="vRING-HC-C4C4_RBBP6"/>
    <property type="match status" value="1"/>
</dbReference>
<evidence type="ECO:0000313" key="9">
    <source>
        <dbReference type="Proteomes" id="UP000026915"/>
    </source>
</evidence>
<dbReference type="GO" id="GO:0016567">
    <property type="term" value="P:protein ubiquitination"/>
    <property type="evidence" value="ECO:0000318"/>
    <property type="project" value="GO_Central"/>
</dbReference>
<feature type="region of interest" description="Disordered" evidence="6">
    <location>
        <begin position="303"/>
        <end position="358"/>
    </location>
</feature>
<dbReference type="InterPro" id="IPR014891">
    <property type="entry name" value="DWNN_domain"/>
</dbReference>
<evidence type="ECO:0000256" key="2">
    <source>
        <dbReference type="ARBA" id="ARBA00022723"/>
    </source>
</evidence>
<dbReference type="PROSITE" id="PS51282">
    <property type="entry name" value="DWNN"/>
    <property type="match status" value="1"/>
</dbReference>
<dbReference type="SMART" id="SM01180">
    <property type="entry name" value="DWNN"/>
    <property type="match status" value="1"/>
</dbReference>
<dbReference type="Gene3D" id="3.30.40.10">
    <property type="entry name" value="Zinc/RING finger domain, C3HC4 (zinc finger)"/>
    <property type="match status" value="1"/>
</dbReference>
<gene>
    <name evidence="8" type="ORF">TCM_032319</name>
</gene>
<dbReference type="AlphaFoldDB" id="A0A061F9J9"/>
<dbReference type="SUPFAM" id="SSF57850">
    <property type="entry name" value="RING/U-box"/>
    <property type="match status" value="1"/>
</dbReference>
<dbReference type="InterPro" id="IPR033489">
    <property type="entry name" value="RBBP6"/>
</dbReference>
<evidence type="ECO:0000256" key="1">
    <source>
        <dbReference type="ARBA" id="ARBA00004123"/>
    </source>
</evidence>
<dbReference type="Gene3D" id="4.10.60.10">
    <property type="entry name" value="Zinc finger, CCHC-type"/>
    <property type="match status" value="1"/>
</dbReference>
<dbReference type="Proteomes" id="UP000026915">
    <property type="component" value="Chromosome 7"/>
</dbReference>
<sequence>MAVVYYKFKSSKDFHSIPVDGPFISVSEFKSRIFASKRYGNGKDFDLLITNAKTDEQYADDSILIPTQTSLLIRRIPGVPVSPIVIGEEKPKIEKNPSSVVKDPHEEGRFDCHDFGPDSHSILINSTANPSNTHCKEDKIYDGFKTLYVFGKGRIPPQGYVCHRCKMAGHYIQHCPTNGNPNYDFKRVKPTTANSKASASSSGSSFGDNMIPLELRCLLCKKVMKDAALTKCCFRSFCDRCIRDHIVSKSACVCQRKIVAGDILPNTTLRDTINRILYQSGNRNSYNGGTSFSIQESASAASKADQQTQMIVPPQHTSDKVKEPTSKGSVLLAEKQEQQKKVVSGKTQKKRKRKVSMMPRYPQWRTSQNVGVDSYMMPPHYSAYNQYWAGMYPGFMSPYAAVMPQNQMFTAFPPEKNPAEFGLDADFAQPTKKYKV</sequence>
<protein>
    <submittedName>
        <fullName evidence="8">DWNN domain, a CCHC-type zinc finger-like protein</fullName>
    </submittedName>
</protein>
<dbReference type="GO" id="GO:0005634">
    <property type="term" value="C:nucleus"/>
    <property type="evidence" value="ECO:0000318"/>
    <property type="project" value="GO_Central"/>
</dbReference>
<dbReference type="Pfam" id="PF13696">
    <property type="entry name" value="zf-CCHC_2"/>
    <property type="match status" value="1"/>
</dbReference>
<dbReference type="eggNOG" id="KOG0314">
    <property type="taxonomic scope" value="Eukaryota"/>
</dbReference>
<dbReference type="EMBL" id="CM001885">
    <property type="protein sequence ID" value="EOY13676.1"/>
    <property type="molecule type" value="Genomic_DNA"/>
</dbReference>
<keyword evidence="2" id="KW-0479">Metal-binding</keyword>
<dbReference type="InterPro" id="IPR013083">
    <property type="entry name" value="Znf_RING/FYVE/PHD"/>
</dbReference>
<keyword evidence="5" id="KW-0539">Nucleus</keyword>
<evidence type="ECO:0000259" key="7">
    <source>
        <dbReference type="PROSITE" id="PS51282"/>
    </source>
</evidence>
<dbReference type="GO" id="GO:0006511">
    <property type="term" value="P:ubiquitin-dependent protein catabolic process"/>
    <property type="evidence" value="ECO:0000318"/>
    <property type="project" value="GO_Central"/>
</dbReference>
<comment type="subcellular location">
    <subcellularLocation>
        <location evidence="1">Nucleus</location>
    </subcellularLocation>
</comment>
<dbReference type="InParanoid" id="A0A061F9J9"/>
<dbReference type="HOGENOM" id="CLU_629156_0_0_1"/>
<dbReference type="InterPro" id="IPR036875">
    <property type="entry name" value="Znf_CCHC_sf"/>
</dbReference>
<dbReference type="GO" id="GO:0006397">
    <property type="term" value="P:mRNA processing"/>
    <property type="evidence" value="ECO:0007669"/>
    <property type="project" value="InterPro"/>
</dbReference>
<name>A0A061F9J9_THECC</name>
<dbReference type="Gene3D" id="3.10.20.90">
    <property type="entry name" value="Phosphatidylinositol 3-kinase Catalytic Subunit, Chain A, domain 1"/>
    <property type="match status" value="1"/>
</dbReference>
<dbReference type="GO" id="GO:0003676">
    <property type="term" value="F:nucleic acid binding"/>
    <property type="evidence" value="ECO:0007669"/>
    <property type="project" value="InterPro"/>
</dbReference>
<evidence type="ECO:0000256" key="4">
    <source>
        <dbReference type="ARBA" id="ARBA00022833"/>
    </source>
</evidence>
<evidence type="ECO:0000256" key="3">
    <source>
        <dbReference type="ARBA" id="ARBA00022771"/>
    </source>
</evidence>
<dbReference type="OMA" id="CGAKDHW"/>
<accession>A0A061F9J9</accession>
<evidence type="ECO:0000313" key="8">
    <source>
        <dbReference type="EMBL" id="EOY13676.1"/>
    </source>
</evidence>
<dbReference type="PANTHER" id="PTHR15439">
    <property type="entry name" value="RETINOBLASTOMA-BINDING PROTEIN 6"/>
    <property type="match status" value="1"/>
</dbReference>
<dbReference type="GO" id="GO:0061630">
    <property type="term" value="F:ubiquitin protein ligase activity"/>
    <property type="evidence" value="ECO:0000318"/>
    <property type="project" value="GO_Central"/>
</dbReference>
<reference evidence="8 9" key="1">
    <citation type="journal article" date="2013" name="Genome Biol.">
        <title>The genome sequence of the most widely cultivated cacao type and its use to identify candidate genes regulating pod color.</title>
        <authorList>
            <person name="Motamayor J.C."/>
            <person name="Mockaitis K."/>
            <person name="Schmutz J."/>
            <person name="Haiminen N."/>
            <person name="Iii D.L."/>
            <person name="Cornejo O."/>
            <person name="Findley S.D."/>
            <person name="Zheng P."/>
            <person name="Utro F."/>
            <person name="Royaert S."/>
            <person name="Saski C."/>
            <person name="Jenkins J."/>
            <person name="Podicheti R."/>
            <person name="Zhao M."/>
            <person name="Scheffler B.E."/>
            <person name="Stack J.C."/>
            <person name="Feltus F.A."/>
            <person name="Mustiga G.M."/>
            <person name="Amores F."/>
            <person name="Phillips W."/>
            <person name="Marelli J.P."/>
            <person name="May G.D."/>
            <person name="Shapiro H."/>
            <person name="Ma J."/>
            <person name="Bustamante C.D."/>
            <person name="Schnell R.J."/>
            <person name="Main D."/>
            <person name="Gilbert D."/>
            <person name="Parida L."/>
            <person name="Kuhn D.N."/>
        </authorList>
    </citation>
    <scope>NUCLEOTIDE SEQUENCE [LARGE SCALE GENOMIC DNA]</scope>
    <source>
        <strain evidence="9">cv. Matina 1-6</strain>
    </source>
</reference>
<feature type="domain" description="DWNN" evidence="7">
    <location>
        <begin position="4"/>
        <end position="77"/>
    </location>
</feature>
<keyword evidence="9" id="KW-1185">Reference proteome</keyword>
<dbReference type="Pfam" id="PF08783">
    <property type="entry name" value="DWNN"/>
    <property type="match status" value="1"/>
</dbReference>
<keyword evidence="3" id="KW-0863">Zinc-finger</keyword>
<evidence type="ECO:0000256" key="6">
    <source>
        <dbReference type="SAM" id="MobiDB-lite"/>
    </source>
</evidence>
<evidence type="ECO:0000256" key="5">
    <source>
        <dbReference type="ARBA" id="ARBA00023242"/>
    </source>
</evidence>
<dbReference type="SUPFAM" id="SSF57756">
    <property type="entry name" value="Retrovirus zinc finger-like domains"/>
    <property type="match status" value="1"/>
</dbReference>
<dbReference type="GO" id="GO:0008270">
    <property type="term" value="F:zinc ion binding"/>
    <property type="evidence" value="ECO:0007669"/>
    <property type="project" value="UniProtKB-KW"/>
</dbReference>
<organism evidence="8 9">
    <name type="scientific">Theobroma cacao</name>
    <name type="common">Cacao</name>
    <name type="synonym">Cocoa</name>
    <dbReference type="NCBI Taxonomy" id="3641"/>
    <lineage>
        <taxon>Eukaryota</taxon>
        <taxon>Viridiplantae</taxon>
        <taxon>Streptophyta</taxon>
        <taxon>Embryophyta</taxon>
        <taxon>Tracheophyta</taxon>
        <taxon>Spermatophyta</taxon>
        <taxon>Magnoliopsida</taxon>
        <taxon>eudicotyledons</taxon>
        <taxon>Gunneridae</taxon>
        <taxon>Pentapetalae</taxon>
        <taxon>rosids</taxon>
        <taxon>malvids</taxon>
        <taxon>Malvales</taxon>
        <taxon>Malvaceae</taxon>
        <taxon>Byttnerioideae</taxon>
        <taxon>Theobroma</taxon>
    </lineage>
</organism>
<dbReference type="InterPro" id="IPR025829">
    <property type="entry name" value="Zn_knuckle_CX2CX3GHX4C"/>
</dbReference>
<keyword evidence="4" id="KW-0862">Zinc</keyword>
<dbReference type="Gramene" id="EOY13676">
    <property type="protein sequence ID" value="EOY13676"/>
    <property type="gene ID" value="TCM_032319"/>
</dbReference>